<keyword evidence="2" id="KW-0472">Membrane</keyword>
<dbReference type="AlphaFoldDB" id="A0A3N4IJI5"/>
<evidence type="ECO:0000256" key="2">
    <source>
        <dbReference type="SAM" id="Phobius"/>
    </source>
</evidence>
<dbReference type="EMBL" id="ML119659">
    <property type="protein sequence ID" value="RPA84341.1"/>
    <property type="molecule type" value="Genomic_DNA"/>
</dbReference>
<feature type="transmembrane region" description="Helical" evidence="2">
    <location>
        <begin position="61"/>
        <end position="82"/>
    </location>
</feature>
<gene>
    <name evidence="3" type="ORF">BJ508DRAFT_412741</name>
</gene>
<keyword evidence="2" id="KW-1133">Transmembrane helix</keyword>
<dbReference type="PANTHER" id="PTHR41390:SF1">
    <property type="entry name" value="NADH-UBIQUINONE OXIDOREDUCTASE 213 KDA SUBUNIT"/>
    <property type="match status" value="1"/>
</dbReference>
<protein>
    <submittedName>
        <fullName evidence="3">Uncharacterized protein</fullName>
    </submittedName>
</protein>
<keyword evidence="4" id="KW-1185">Reference proteome</keyword>
<evidence type="ECO:0000256" key="1">
    <source>
        <dbReference type="SAM" id="MobiDB-lite"/>
    </source>
</evidence>
<dbReference type="OrthoDB" id="5565730at2759"/>
<reference evidence="3 4" key="1">
    <citation type="journal article" date="2018" name="Nat. Ecol. Evol.">
        <title>Pezizomycetes genomes reveal the molecular basis of ectomycorrhizal truffle lifestyle.</title>
        <authorList>
            <person name="Murat C."/>
            <person name="Payen T."/>
            <person name="Noel B."/>
            <person name="Kuo A."/>
            <person name="Morin E."/>
            <person name="Chen J."/>
            <person name="Kohler A."/>
            <person name="Krizsan K."/>
            <person name="Balestrini R."/>
            <person name="Da Silva C."/>
            <person name="Montanini B."/>
            <person name="Hainaut M."/>
            <person name="Levati E."/>
            <person name="Barry K.W."/>
            <person name="Belfiori B."/>
            <person name="Cichocki N."/>
            <person name="Clum A."/>
            <person name="Dockter R.B."/>
            <person name="Fauchery L."/>
            <person name="Guy J."/>
            <person name="Iotti M."/>
            <person name="Le Tacon F."/>
            <person name="Lindquist E.A."/>
            <person name="Lipzen A."/>
            <person name="Malagnac F."/>
            <person name="Mello A."/>
            <person name="Molinier V."/>
            <person name="Miyauchi S."/>
            <person name="Poulain J."/>
            <person name="Riccioni C."/>
            <person name="Rubini A."/>
            <person name="Sitrit Y."/>
            <person name="Splivallo R."/>
            <person name="Traeger S."/>
            <person name="Wang M."/>
            <person name="Zifcakova L."/>
            <person name="Wipf D."/>
            <person name="Zambonelli A."/>
            <person name="Paolocci F."/>
            <person name="Nowrousian M."/>
            <person name="Ottonello S."/>
            <person name="Baldrian P."/>
            <person name="Spatafora J.W."/>
            <person name="Henrissat B."/>
            <person name="Nagy L.G."/>
            <person name="Aury J.M."/>
            <person name="Wincker P."/>
            <person name="Grigoriev I.V."/>
            <person name="Bonfante P."/>
            <person name="Martin F.M."/>
        </authorList>
    </citation>
    <scope>NUCLEOTIDE SEQUENCE [LARGE SCALE GENOMIC DNA]</scope>
    <source>
        <strain evidence="3 4">RN42</strain>
    </source>
</reference>
<organism evidence="3 4">
    <name type="scientific">Ascobolus immersus RN42</name>
    <dbReference type="NCBI Taxonomy" id="1160509"/>
    <lineage>
        <taxon>Eukaryota</taxon>
        <taxon>Fungi</taxon>
        <taxon>Dikarya</taxon>
        <taxon>Ascomycota</taxon>
        <taxon>Pezizomycotina</taxon>
        <taxon>Pezizomycetes</taxon>
        <taxon>Pezizales</taxon>
        <taxon>Ascobolaceae</taxon>
        <taxon>Ascobolus</taxon>
    </lineage>
</organism>
<evidence type="ECO:0000313" key="4">
    <source>
        <dbReference type="Proteomes" id="UP000275078"/>
    </source>
</evidence>
<sequence length="240" mass="25936">METPTAPSTPNAPAPHGRFDRRPPTDLLIRSLYIGALGGTAGLLFGGITAIIKASPTPKLFAAYTGASWMTFTTTFCVLRGNASEIVKNEFPETPLNSRQTQLLLTGFSGAIAGGLQGAIFRGPKNIIPGAVVYGLASTAIHFGVGAGDSTILEKVAAPVDENEQKSRTWEDVIFRSKFSPIKKLTKEEYTELMEGRIMKVDVEIALIDDELERLKKEVADRDAGKLSVTEAVRELNEKK</sequence>
<feature type="transmembrane region" description="Helical" evidence="2">
    <location>
        <begin position="103"/>
        <end position="121"/>
    </location>
</feature>
<feature type="region of interest" description="Disordered" evidence="1">
    <location>
        <begin position="1"/>
        <end position="23"/>
    </location>
</feature>
<feature type="compositionally biased region" description="Low complexity" evidence="1">
    <location>
        <begin position="1"/>
        <end position="15"/>
    </location>
</feature>
<feature type="transmembrane region" description="Helical" evidence="2">
    <location>
        <begin position="127"/>
        <end position="145"/>
    </location>
</feature>
<dbReference type="Proteomes" id="UP000275078">
    <property type="component" value="Unassembled WGS sequence"/>
</dbReference>
<feature type="transmembrane region" description="Helical" evidence="2">
    <location>
        <begin position="31"/>
        <end position="55"/>
    </location>
</feature>
<evidence type="ECO:0000313" key="3">
    <source>
        <dbReference type="EMBL" id="RPA84341.1"/>
    </source>
</evidence>
<proteinExistence type="predicted"/>
<accession>A0A3N4IJI5</accession>
<dbReference type="STRING" id="1160509.A0A3N4IJI5"/>
<name>A0A3N4IJI5_ASCIM</name>
<dbReference type="PANTHER" id="PTHR41390">
    <property type="entry name" value="CHROMOSOME 7, WHOLE GENOME SHOTGUN SEQUENCE"/>
    <property type="match status" value="1"/>
</dbReference>
<keyword evidence="2" id="KW-0812">Transmembrane</keyword>